<sequence length="135" mass="14388">MISIGAVYLGPEHQGSEVHATITSAIEILKALHAPGDVESPLVNAVFVVTGSQGAADFDYPQYGEQSSTKVVVQLPVNGTGLSGQELIDEVVDGLRGANAMAFEYFRQRGEVFRLRDAEALVTQLATQLRAVSTK</sequence>
<dbReference type="EMBL" id="LN899822">
    <property type="protein sequence ID" value="CUV60707.1"/>
    <property type="molecule type" value="Genomic_DNA"/>
</dbReference>
<protein>
    <submittedName>
        <fullName evidence="1">Uncharacterized protein</fullName>
    </submittedName>
</protein>
<gene>
    <name evidence="3" type="ORF">RD1301_v1_1080001</name>
    <name evidence="1" type="ORF">RUN1744_v1_280018</name>
    <name evidence="2" type="ORF">TF3108_v1_530011</name>
</gene>
<evidence type="ECO:0000313" key="1">
    <source>
        <dbReference type="EMBL" id="CUV22919.1"/>
    </source>
</evidence>
<proteinExistence type="predicted"/>
<reference evidence="1" key="1">
    <citation type="submission" date="2015-10" db="EMBL/GenBank/DDBJ databases">
        <authorList>
            <person name="Gilbert D.G."/>
        </authorList>
    </citation>
    <scope>NUCLEOTIDE SEQUENCE</scope>
    <source>
        <strain evidence="1">Phyl III-seqv23</strain>
    </source>
</reference>
<dbReference type="EMBL" id="LN899826">
    <property type="protein sequence ID" value="CUV40630.1"/>
    <property type="molecule type" value="Genomic_DNA"/>
</dbReference>
<evidence type="ECO:0000313" key="2">
    <source>
        <dbReference type="EMBL" id="CUV40630.1"/>
    </source>
</evidence>
<accession>A0A0S4UL72</accession>
<dbReference type="AlphaFoldDB" id="A0A0S4UL72"/>
<dbReference type="EMBL" id="LN899823">
    <property type="protein sequence ID" value="CUV22919.1"/>
    <property type="molecule type" value="Genomic_DNA"/>
</dbReference>
<name>A0A0S4UL72_RALSL</name>
<organism evidence="1">
    <name type="scientific">Ralstonia solanacearum</name>
    <name type="common">Pseudomonas solanacearum</name>
    <dbReference type="NCBI Taxonomy" id="305"/>
    <lineage>
        <taxon>Bacteria</taxon>
        <taxon>Pseudomonadati</taxon>
        <taxon>Pseudomonadota</taxon>
        <taxon>Betaproteobacteria</taxon>
        <taxon>Burkholderiales</taxon>
        <taxon>Burkholderiaceae</taxon>
        <taxon>Ralstonia</taxon>
        <taxon>Ralstonia solanacearum species complex</taxon>
    </lineage>
</organism>
<evidence type="ECO:0000313" key="3">
    <source>
        <dbReference type="EMBL" id="CUV60707.1"/>
    </source>
</evidence>